<evidence type="ECO:0000313" key="14">
    <source>
        <dbReference type="Proteomes" id="UP000002051"/>
    </source>
</evidence>
<dbReference type="Gramene" id="rna42345">
    <property type="protein sequence ID" value="RHN47715.1"/>
    <property type="gene ID" value="gene42345"/>
</dbReference>
<organism evidence="11 14">
    <name type="scientific">Medicago truncatula</name>
    <name type="common">Barrel medic</name>
    <name type="synonym">Medicago tribuloides</name>
    <dbReference type="NCBI Taxonomy" id="3880"/>
    <lineage>
        <taxon>Eukaryota</taxon>
        <taxon>Viridiplantae</taxon>
        <taxon>Streptophyta</taxon>
        <taxon>Embryophyta</taxon>
        <taxon>Tracheophyta</taxon>
        <taxon>Spermatophyta</taxon>
        <taxon>Magnoliopsida</taxon>
        <taxon>eudicotyledons</taxon>
        <taxon>Gunneridae</taxon>
        <taxon>Pentapetalae</taxon>
        <taxon>rosids</taxon>
        <taxon>fabids</taxon>
        <taxon>Fabales</taxon>
        <taxon>Fabaceae</taxon>
        <taxon>Papilionoideae</taxon>
        <taxon>50 kb inversion clade</taxon>
        <taxon>NPAAA clade</taxon>
        <taxon>Hologalegina</taxon>
        <taxon>IRL clade</taxon>
        <taxon>Trifolieae</taxon>
        <taxon>Medicago</taxon>
    </lineage>
</organism>
<dbReference type="GO" id="GO:0005794">
    <property type="term" value="C:Golgi apparatus"/>
    <property type="evidence" value="ECO:0000318"/>
    <property type="project" value="GO_Central"/>
</dbReference>
<evidence type="ECO:0000256" key="9">
    <source>
        <dbReference type="ARBA" id="ARBA00023136"/>
    </source>
</evidence>
<comment type="function">
    <text evidence="10">Regulates also the sphingolipid metabolism.</text>
</comment>
<reference evidence="11 14" key="1">
    <citation type="journal article" date="2011" name="Nature">
        <title>The Medicago genome provides insight into the evolution of rhizobial symbioses.</title>
        <authorList>
            <person name="Young N.D."/>
            <person name="Debelle F."/>
            <person name="Oldroyd G.E."/>
            <person name="Geurts R."/>
            <person name="Cannon S.B."/>
            <person name="Udvardi M.K."/>
            <person name="Benedito V.A."/>
            <person name="Mayer K.F."/>
            <person name="Gouzy J."/>
            <person name="Schoof H."/>
            <person name="Van de Peer Y."/>
            <person name="Proost S."/>
            <person name="Cook D.R."/>
            <person name="Meyers B.C."/>
            <person name="Spannagl M."/>
            <person name="Cheung F."/>
            <person name="De Mita S."/>
            <person name="Krishnakumar V."/>
            <person name="Gundlach H."/>
            <person name="Zhou S."/>
            <person name="Mudge J."/>
            <person name="Bharti A.K."/>
            <person name="Murray J.D."/>
            <person name="Naoumkina M.A."/>
            <person name="Rosen B."/>
            <person name="Silverstein K.A."/>
            <person name="Tang H."/>
            <person name="Rombauts S."/>
            <person name="Zhao P.X."/>
            <person name="Zhou P."/>
            <person name="Barbe V."/>
            <person name="Bardou P."/>
            <person name="Bechner M."/>
            <person name="Bellec A."/>
            <person name="Berger A."/>
            <person name="Berges H."/>
            <person name="Bidwell S."/>
            <person name="Bisseling T."/>
            <person name="Choisne N."/>
            <person name="Couloux A."/>
            <person name="Denny R."/>
            <person name="Deshpande S."/>
            <person name="Dai X."/>
            <person name="Doyle J.J."/>
            <person name="Dudez A.M."/>
            <person name="Farmer A.D."/>
            <person name="Fouteau S."/>
            <person name="Franken C."/>
            <person name="Gibelin C."/>
            <person name="Gish J."/>
            <person name="Goldstein S."/>
            <person name="Gonzalez A.J."/>
            <person name="Green P.J."/>
            <person name="Hallab A."/>
            <person name="Hartog M."/>
            <person name="Hua A."/>
            <person name="Humphray S.J."/>
            <person name="Jeong D.H."/>
            <person name="Jing Y."/>
            <person name="Jocker A."/>
            <person name="Kenton S.M."/>
            <person name="Kim D.J."/>
            <person name="Klee K."/>
            <person name="Lai H."/>
            <person name="Lang C."/>
            <person name="Lin S."/>
            <person name="Macmil S.L."/>
            <person name="Magdelenat G."/>
            <person name="Matthews L."/>
            <person name="McCorrison J."/>
            <person name="Monaghan E.L."/>
            <person name="Mun J.H."/>
            <person name="Najar F.Z."/>
            <person name="Nicholson C."/>
            <person name="Noirot C."/>
            <person name="O'Bleness M."/>
            <person name="Paule C.R."/>
            <person name="Poulain J."/>
            <person name="Prion F."/>
            <person name="Qin B."/>
            <person name="Qu C."/>
            <person name="Retzel E.F."/>
            <person name="Riddle C."/>
            <person name="Sallet E."/>
            <person name="Samain S."/>
            <person name="Samson N."/>
            <person name="Sanders I."/>
            <person name="Saurat O."/>
            <person name="Scarpelli C."/>
            <person name="Schiex T."/>
            <person name="Segurens B."/>
            <person name="Severin A.J."/>
            <person name="Sherrier D.J."/>
            <person name="Shi R."/>
            <person name="Sims S."/>
            <person name="Singer S.R."/>
            <person name="Sinharoy S."/>
            <person name="Sterck L."/>
            <person name="Viollet A."/>
            <person name="Wang B.B."/>
            <person name="Wang K."/>
            <person name="Wang M."/>
            <person name="Wang X."/>
            <person name="Warfsmann J."/>
            <person name="Weissenbach J."/>
            <person name="White D.D."/>
            <person name="White J.D."/>
            <person name="Wiley G.B."/>
            <person name="Wincker P."/>
            <person name="Xing Y."/>
            <person name="Yang L."/>
            <person name="Yao Z."/>
            <person name="Ying F."/>
            <person name="Zhai J."/>
            <person name="Zhou L."/>
            <person name="Zuber A."/>
            <person name="Denarie J."/>
            <person name="Dixon R.A."/>
            <person name="May G.D."/>
            <person name="Schwartz D.C."/>
            <person name="Rogers J."/>
            <person name="Quetier F."/>
            <person name="Town C.D."/>
            <person name="Roe B.A."/>
        </authorList>
    </citation>
    <scope>NUCLEOTIDE SEQUENCE [LARGE SCALE GENOMIC DNA]</scope>
    <source>
        <strain evidence="11">A17</strain>
        <strain evidence="13 14">cv. Jemalong A17</strain>
    </source>
</reference>
<keyword evidence="14" id="KW-1185">Reference proteome</keyword>
<evidence type="ECO:0000256" key="6">
    <source>
        <dbReference type="ARBA" id="ARBA00022989"/>
    </source>
</evidence>
<dbReference type="GO" id="GO:0097036">
    <property type="term" value="P:regulation of plasma membrane sterol distribution"/>
    <property type="evidence" value="ECO:0000318"/>
    <property type="project" value="GO_Central"/>
</dbReference>
<dbReference type="OrthoDB" id="2192830at2759"/>
<name>G7L5Y4_MEDTR</name>
<dbReference type="InterPro" id="IPR007290">
    <property type="entry name" value="Arv1"/>
</dbReference>
<dbReference type="PANTHER" id="PTHR14467:SF0">
    <property type="entry name" value="PROTEIN ARV1"/>
    <property type="match status" value="1"/>
</dbReference>
<proteinExistence type="inferred from homology"/>
<comment type="function">
    <text evidence="10">Mediator of sterol homeostasis involved in sterol uptake, trafficking and distribution into membranes.</text>
</comment>
<dbReference type="GO" id="GO:0032366">
    <property type="term" value="P:intracellular sterol transport"/>
    <property type="evidence" value="ECO:0000318"/>
    <property type="project" value="GO_Central"/>
</dbReference>
<dbReference type="AlphaFoldDB" id="G7L5Y4"/>
<evidence type="ECO:0000313" key="13">
    <source>
        <dbReference type="EnsemblPlants" id="AES81179"/>
    </source>
</evidence>
<evidence type="ECO:0000256" key="8">
    <source>
        <dbReference type="ARBA" id="ARBA00023098"/>
    </source>
</evidence>
<dbReference type="PANTHER" id="PTHR14467">
    <property type="entry name" value="ARV1"/>
    <property type="match status" value="1"/>
</dbReference>
<reference evidence="12" key="5">
    <citation type="journal article" date="2018" name="Nat. Plants">
        <title>Whole-genome landscape of Medicago truncatula symbiotic genes.</title>
        <authorList>
            <person name="Pecrix Y."/>
            <person name="Gamas P."/>
            <person name="Carrere S."/>
        </authorList>
    </citation>
    <scope>NUCLEOTIDE SEQUENCE</scope>
    <source>
        <tissue evidence="12">Leaves</tissue>
    </source>
</reference>
<reference evidence="15" key="4">
    <citation type="journal article" date="2018" name="Nat. Plants">
        <title>Whole-genome landscape of Medicago truncatula symbiotic genes.</title>
        <authorList>
            <person name="Pecrix Y."/>
            <person name="Staton S.E."/>
            <person name="Sallet E."/>
            <person name="Lelandais-Briere C."/>
            <person name="Moreau S."/>
            <person name="Carrere S."/>
            <person name="Blein T."/>
            <person name="Jardinaud M.F."/>
            <person name="Latrasse D."/>
            <person name="Zouine M."/>
            <person name="Zahm M."/>
            <person name="Kreplak J."/>
            <person name="Mayjonade B."/>
            <person name="Satge C."/>
            <person name="Perez M."/>
            <person name="Cauet S."/>
            <person name="Marande W."/>
            <person name="Chantry-Darmon C."/>
            <person name="Lopez-Roques C."/>
            <person name="Bouchez O."/>
            <person name="Berard A."/>
            <person name="Debelle F."/>
            <person name="Munos S."/>
            <person name="Bendahmane A."/>
            <person name="Berges H."/>
            <person name="Niebel A."/>
            <person name="Buitink J."/>
            <person name="Frugier F."/>
            <person name="Benhamed M."/>
            <person name="Crespi M."/>
            <person name="Gouzy J."/>
            <person name="Gamas P."/>
        </authorList>
    </citation>
    <scope>NUCLEOTIDE SEQUENCE [LARGE SCALE GENOMIC DNA]</scope>
    <source>
        <strain evidence="15">cv. Jemalong A17</strain>
    </source>
</reference>
<dbReference type="GO" id="GO:0016125">
    <property type="term" value="P:sterol metabolic process"/>
    <property type="evidence" value="ECO:0000318"/>
    <property type="project" value="GO_Central"/>
</dbReference>
<keyword evidence="6 10" id="KW-1133">Transmembrane helix</keyword>
<dbReference type="GO" id="GO:0005789">
    <property type="term" value="C:endoplasmic reticulum membrane"/>
    <property type="evidence" value="ECO:0007669"/>
    <property type="project" value="UniProtKB-SubCell"/>
</dbReference>
<keyword evidence="3 10" id="KW-0813">Transport</keyword>
<evidence type="ECO:0000256" key="10">
    <source>
        <dbReference type="RuleBase" id="RU368065"/>
    </source>
</evidence>
<feature type="transmembrane region" description="Helical" evidence="10">
    <location>
        <begin position="119"/>
        <end position="142"/>
    </location>
</feature>
<accession>G7L5Y4</accession>
<evidence type="ECO:0000313" key="12">
    <source>
        <dbReference type="EMBL" id="RHN47715.1"/>
    </source>
</evidence>
<gene>
    <name evidence="13" type="primary">11417627</name>
    <name evidence="11" type="ordered locus">MTR_7g089460</name>
    <name evidence="12" type="ORF">MtrunA17_Chr7g0255981</name>
</gene>
<evidence type="ECO:0000256" key="1">
    <source>
        <dbReference type="ARBA" id="ARBA00004477"/>
    </source>
</evidence>
<dbReference type="Pfam" id="PF04161">
    <property type="entry name" value="Arv1"/>
    <property type="match status" value="1"/>
</dbReference>
<dbReference type="KEGG" id="mtr:11417627"/>
<dbReference type="EnsemblPlants" id="AES81179">
    <property type="protein sequence ID" value="AES81179"/>
    <property type="gene ID" value="MTR_7g089460"/>
</dbReference>
<feature type="transmembrane region" description="Helical" evidence="10">
    <location>
        <begin position="180"/>
        <end position="200"/>
    </location>
</feature>
<keyword evidence="10" id="KW-0746">Sphingolipid metabolism</keyword>
<keyword evidence="4 10" id="KW-0812">Transmembrane</keyword>
<dbReference type="EMBL" id="PSQE01000007">
    <property type="protein sequence ID" value="RHN47715.1"/>
    <property type="molecule type" value="Genomic_DNA"/>
</dbReference>
<accession>A0A0C3WC28</accession>
<keyword evidence="5 10" id="KW-0256">Endoplasmic reticulum</keyword>
<reference evidence="13" key="3">
    <citation type="submission" date="2015-04" db="UniProtKB">
        <authorList>
            <consortium name="EnsemblPlants"/>
        </authorList>
    </citation>
    <scope>IDENTIFICATION</scope>
    <source>
        <strain evidence="13">cv. Jemalong A17</strain>
    </source>
</reference>
<evidence type="ECO:0000256" key="4">
    <source>
        <dbReference type="ARBA" id="ARBA00022692"/>
    </source>
</evidence>
<dbReference type="HOGENOM" id="CLU_057366_1_0_1"/>
<dbReference type="Proteomes" id="UP000265566">
    <property type="component" value="Chromosome 7"/>
</dbReference>
<comment type="subcellular location">
    <subcellularLocation>
        <location evidence="1 10">Endoplasmic reticulum membrane</location>
        <topology evidence="1 10">Multi-pass membrane protein</topology>
    </subcellularLocation>
</comment>
<evidence type="ECO:0000256" key="2">
    <source>
        <dbReference type="ARBA" id="ARBA00009187"/>
    </source>
</evidence>
<sequence>MGYRCIQCGFTINTLYFQYSPGNIRLMKCENCKAVADEYIECEIMIIVIDIILHKPKAYRHLLYNVINQEAMKFQGLLWKLAVIFLLFDAYRYLILESSKGKLGSSMSYSSLVSMCCKMLIDVCFGNFMFLLTFFFMVKMFLHISISVSRCNDILLGLLISCYSKIFLIAMTVWEFPSSVIFIIELFCLSSNAVALKVMTESSMSRCVWTCFSAYAIKLFFIQAPELILLGKLMQGWSQMPFTLSLKSVFV</sequence>
<comment type="similarity">
    <text evidence="2 10">Belongs to the ARV1 family.</text>
</comment>
<keyword evidence="8 10" id="KW-0443">Lipid metabolism</keyword>
<dbReference type="EMBL" id="CM001223">
    <property type="protein sequence ID" value="AES81179.2"/>
    <property type="molecule type" value="Genomic_DNA"/>
</dbReference>
<dbReference type="STRING" id="3880.G7L5Y4"/>
<keyword evidence="7 10" id="KW-0445">Lipid transport</keyword>
<dbReference type="GO" id="GO:0006665">
    <property type="term" value="P:sphingolipid metabolic process"/>
    <property type="evidence" value="ECO:0000318"/>
    <property type="project" value="GO_Central"/>
</dbReference>
<feature type="transmembrane region" description="Helical" evidence="10">
    <location>
        <begin position="77"/>
        <end position="95"/>
    </location>
</feature>
<evidence type="ECO:0000256" key="3">
    <source>
        <dbReference type="ARBA" id="ARBA00022448"/>
    </source>
</evidence>
<dbReference type="GO" id="GO:0032541">
    <property type="term" value="C:cortical endoplasmic reticulum"/>
    <property type="evidence" value="ECO:0000318"/>
    <property type="project" value="GO_Central"/>
</dbReference>
<evidence type="ECO:0000256" key="5">
    <source>
        <dbReference type="ARBA" id="ARBA00022824"/>
    </source>
</evidence>
<reference evidence="11 14" key="2">
    <citation type="journal article" date="2014" name="BMC Genomics">
        <title>An improved genome release (version Mt4.0) for the model legume Medicago truncatula.</title>
        <authorList>
            <person name="Tang H."/>
            <person name="Krishnakumar V."/>
            <person name="Bidwell S."/>
            <person name="Rosen B."/>
            <person name="Chan A."/>
            <person name="Zhou S."/>
            <person name="Gentzbittel L."/>
            <person name="Childs K.L."/>
            <person name="Yandell M."/>
            <person name="Gundlach H."/>
            <person name="Mayer K.F."/>
            <person name="Schwartz D.C."/>
            <person name="Town C.D."/>
        </authorList>
    </citation>
    <scope>GENOME REANNOTATION</scope>
    <source>
        <strain evidence="13 14">cv. Jemalong A17</strain>
    </source>
</reference>
<evidence type="ECO:0000313" key="11">
    <source>
        <dbReference type="EMBL" id="AES81179.2"/>
    </source>
</evidence>
<feature type="transmembrane region" description="Helical" evidence="10">
    <location>
        <begin position="154"/>
        <end position="174"/>
    </location>
</feature>
<dbReference type="Proteomes" id="UP000002051">
    <property type="component" value="Unassembled WGS sequence"/>
</dbReference>
<evidence type="ECO:0000313" key="15">
    <source>
        <dbReference type="Proteomes" id="UP000265566"/>
    </source>
</evidence>
<keyword evidence="9 10" id="KW-0472">Membrane</keyword>
<feature type="transmembrane region" description="Helical" evidence="10">
    <location>
        <begin position="207"/>
        <end position="224"/>
    </location>
</feature>
<evidence type="ECO:0000256" key="7">
    <source>
        <dbReference type="ARBA" id="ARBA00023055"/>
    </source>
</evidence>
<protein>
    <recommendedName>
        <fullName evidence="10">Protein ARV</fullName>
    </recommendedName>
</protein>